<keyword evidence="5" id="KW-1185">Reference proteome</keyword>
<accession>A0AAD4LHQ6</accession>
<feature type="DNA-binding region" description="HMG box" evidence="1">
    <location>
        <begin position="28"/>
        <end position="84"/>
    </location>
</feature>
<feature type="domain" description="HMG box" evidence="3">
    <location>
        <begin position="28"/>
        <end position="84"/>
    </location>
</feature>
<name>A0AAD4LHQ6_9AGAM</name>
<dbReference type="Proteomes" id="UP001201163">
    <property type="component" value="Unassembled WGS sequence"/>
</dbReference>
<dbReference type="Gene3D" id="1.10.30.10">
    <property type="entry name" value="High mobility group box domain"/>
    <property type="match status" value="1"/>
</dbReference>
<dbReference type="AlphaFoldDB" id="A0AAD4LHQ6"/>
<feature type="region of interest" description="Disordered" evidence="2">
    <location>
        <begin position="1"/>
        <end position="113"/>
    </location>
</feature>
<dbReference type="CDD" id="cd00084">
    <property type="entry name" value="HMG-box_SF"/>
    <property type="match status" value="1"/>
</dbReference>
<dbReference type="GO" id="GO:0003677">
    <property type="term" value="F:DNA binding"/>
    <property type="evidence" value="ECO:0007669"/>
    <property type="project" value="UniProtKB-UniRule"/>
</dbReference>
<keyword evidence="1" id="KW-0238">DNA-binding</keyword>
<gene>
    <name evidence="4" type="ORF">EDB92DRAFT_1861946</name>
</gene>
<evidence type="ECO:0000313" key="5">
    <source>
        <dbReference type="Proteomes" id="UP001201163"/>
    </source>
</evidence>
<dbReference type="EMBL" id="JAKELL010000027">
    <property type="protein sequence ID" value="KAH8991282.1"/>
    <property type="molecule type" value="Genomic_DNA"/>
</dbReference>
<comment type="caution">
    <text evidence="4">The sequence shown here is derived from an EMBL/GenBank/DDBJ whole genome shotgun (WGS) entry which is preliminary data.</text>
</comment>
<protein>
    <recommendedName>
        <fullName evidence="3">HMG box domain-containing protein</fullName>
    </recommendedName>
</protein>
<dbReference type="InterPro" id="IPR009071">
    <property type="entry name" value="HMG_box_dom"/>
</dbReference>
<keyword evidence="1" id="KW-0539">Nucleus</keyword>
<evidence type="ECO:0000313" key="4">
    <source>
        <dbReference type="EMBL" id="KAH8991282.1"/>
    </source>
</evidence>
<evidence type="ECO:0000259" key="3">
    <source>
        <dbReference type="PROSITE" id="PS50118"/>
    </source>
</evidence>
<feature type="compositionally biased region" description="Basic and acidic residues" evidence="2">
    <location>
        <begin position="68"/>
        <end position="84"/>
    </location>
</feature>
<sequence length="113" mass="12354">MARTATETTTKTATRRANAKPKDAEGKPKRPPSAYNLFVKEHMKTYLAENPGKTNKDAMKHIGALWKDAPENPRRGQDAKEKAPKKAPKRSKKAAAEDSEGVEGPQVEPGSDD</sequence>
<dbReference type="SUPFAM" id="SSF47095">
    <property type="entry name" value="HMG-box"/>
    <property type="match status" value="1"/>
</dbReference>
<proteinExistence type="predicted"/>
<reference evidence="4" key="1">
    <citation type="submission" date="2022-01" db="EMBL/GenBank/DDBJ databases">
        <title>Comparative genomics reveals a dynamic genome evolution in the ectomycorrhizal milk-cap (Lactarius) mushrooms.</title>
        <authorList>
            <consortium name="DOE Joint Genome Institute"/>
            <person name="Lebreton A."/>
            <person name="Tang N."/>
            <person name="Kuo A."/>
            <person name="LaButti K."/>
            <person name="Drula E."/>
            <person name="Barry K."/>
            <person name="Clum A."/>
            <person name="Lipzen A."/>
            <person name="Mousain D."/>
            <person name="Ng V."/>
            <person name="Wang R."/>
            <person name="Wang X."/>
            <person name="Dai Y."/>
            <person name="Henrissat B."/>
            <person name="Grigoriev I.V."/>
            <person name="Guerin-Laguette A."/>
            <person name="Yu F."/>
            <person name="Martin F.M."/>
        </authorList>
    </citation>
    <scope>NUCLEOTIDE SEQUENCE</scope>
    <source>
        <strain evidence="4">QP</strain>
    </source>
</reference>
<dbReference type="Pfam" id="PF00505">
    <property type="entry name" value="HMG_box"/>
    <property type="match status" value="1"/>
</dbReference>
<dbReference type="PROSITE" id="PS50118">
    <property type="entry name" value="HMG_BOX_2"/>
    <property type="match status" value="1"/>
</dbReference>
<dbReference type="InterPro" id="IPR036910">
    <property type="entry name" value="HMG_box_dom_sf"/>
</dbReference>
<evidence type="ECO:0000256" key="2">
    <source>
        <dbReference type="SAM" id="MobiDB-lite"/>
    </source>
</evidence>
<organism evidence="4 5">
    <name type="scientific">Lactarius akahatsu</name>
    <dbReference type="NCBI Taxonomy" id="416441"/>
    <lineage>
        <taxon>Eukaryota</taxon>
        <taxon>Fungi</taxon>
        <taxon>Dikarya</taxon>
        <taxon>Basidiomycota</taxon>
        <taxon>Agaricomycotina</taxon>
        <taxon>Agaricomycetes</taxon>
        <taxon>Russulales</taxon>
        <taxon>Russulaceae</taxon>
        <taxon>Lactarius</taxon>
    </lineage>
</organism>
<evidence type="ECO:0000256" key="1">
    <source>
        <dbReference type="PROSITE-ProRule" id="PRU00267"/>
    </source>
</evidence>
<feature type="compositionally biased region" description="Low complexity" evidence="2">
    <location>
        <begin position="1"/>
        <end position="12"/>
    </location>
</feature>
<dbReference type="SMART" id="SM00398">
    <property type="entry name" value="HMG"/>
    <property type="match status" value="1"/>
</dbReference>
<dbReference type="GO" id="GO:0005634">
    <property type="term" value="C:nucleus"/>
    <property type="evidence" value="ECO:0007669"/>
    <property type="project" value="UniProtKB-UniRule"/>
</dbReference>